<keyword evidence="10" id="KW-1185">Reference proteome</keyword>
<feature type="transmembrane region" description="Helical" evidence="7">
    <location>
        <begin position="250"/>
        <end position="269"/>
    </location>
</feature>
<reference evidence="9" key="1">
    <citation type="journal article" date="2014" name="Int. J. Syst. Evol. Microbiol.">
        <title>Complete genome sequence of Corynebacterium casei LMG S-19264T (=DSM 44701T), isolated from a smear-ripened cheese.</title>
        <authorList>
            <consortium name="US DOE Joint Genome Institute (JGI-PGF)"/>
            <person name="Walter F."/>
            <person name="Albersmeier A."/>
            <person name="Kalinowski J."/>
            <person name="Ruckert C."/>
        </authorList>
    </citation>
    <scope>NUCLEOTIDE SEQUENCE</scope>
    <source>
        <strain evidence="9">JCM 4234</strain>
    </source>
</reference>
<evidence type="ECO:0000256" key="5">
    <source>
        <dbReference type="ARBA" id="ARBA00022989"/>
    </source>
</evidence>
<feature type="transmembrane region" description="Helical" evidence="7">
    <location>
        <begin position="223"/>
        <end position="244"/>
    </location>
</feature>
<organism evidence="9 10">
    <name type="scientific">Streptomyces griseoviridis</name>
    <dbReference type="NCBI Taxonomy" id="45398"/>
    <lineage>
        <taxon>Bacteria</taxon>
        <taxon>Bacillati</taxon>
        <taxon>Actinomycetota</taxon>
        <taxon>Actinomycetes</taxon>
        <taxon>Kitasatosporales</taxon>
        <taxon>Streptomycetaceae</taxon>
        <taxon>Streptomyces</taxon>
    </lineage>
</organism>
<feature type="transmembrane region" description="Helical" evidence="7">
    <location>
        <begin position="111"/>
        <end position="132"/>
    </location>
</feature>
<feature type="transmembrane region" description="Helical" evidence="7">
    <location>
        <begin position="197"/>
        <end position="216"/>
    </location>
</feature>
<feature type="transmembrane region" description="Helical" evidence="7">
    <location>
        <begin position="430"/>
        <end position="449"/>
    </location>
</feature>
<feature type="transmembrane region" description="Helical" evidence="7">
    <location>
        <begin position="364"/>
        <end position="385"/>
    </location>
</feature>
<dbReference type="AlphaFoldDB" id="A0A918GWB8"/>
<dbReference type="Gene3D" id="3.10.20.90">
    <property type="entry name" value="Phosphatidylinositol 3-kinase Catalytic Subunit, Chain A, domain 1"/>
    <property type="match status" value="1"/>
</dbReference>
<evidence type="ECO:0000313" key="9">
    <source>
        <dbReference type="EMBL" id="GGS69685.1"/>
    </source>
</evidence>
<evidence type="ECO:0000313" key="10">
    <source>
        <dbReference type="Proteomes" id="UP000653493"/>
    </source>
</evidence>
<dbReference type="InterPro" id="IPR024962">
    <property type="entry name" value="YukD-like"/>
</dbReference>
<dbReference type="Proteomes" id="UP000653493">
    <property type="component" value="Unassembled WGS sequence"/>
</dbReference>
<dbReference type="GO" id="GO:0005886">
    <property type="term" value="C:plasma membrane"/>
    <property type="evidence" value="ECO:0007669"/>
    <property type="project" value="UniProtKB-SubCell"/>
</dbReference>
<evidence type="ECO:0000256" key="3">
    <source>
        <dbReference type="ARBA" id="ARBA00022475"/>
    </source>
</evidence>
<dbReference type="Pfam" id="PF19053">
    <property type="entry name" value="EccD"/>
    <property type="match status" value="1"/>
</dbReference>
<reference evidence="9" key="2">
    <citation type="submission" date="2020-09" db="EMBL/GenBank/DDBJ databases">
        <authorList>
            <person name="Sun Q."/>
            <person name="Ohkuma M."/>
        </authorList>
    </citation>
    <scope>NUCLEOTIDE SEQUENCE</scope>
    <source>
        <strain evidence="9">JCM 4234</strain>
    </source>
</reference>
<comment type="similarity">
    <text evidence="2">Belongs to the EccD/Snm4 family.</text>
</comment>
<evidence type="ECO:0000256" key="1">
    <source>
        <dbReference type="ARBA" id="ARBA00004651"/>
    </source>
</evidence>
<dbReference type="Pfam" id="PF08817">
    <property type="entry name" value="YukD"/>
    <property type="match status" value="1"/>
</dbReference>
<evidence type="ECO:0000259" key="8">
    <source>
        <dbReference type="Pfam" id="PF19053"/>
    </source>
</evidence>
<protein>
    <recommendedName>
        <fullName evidence="8">EccD-like transmembrane domain-containing protein</fullName>
    </recommendedName>
</protein>
<feature type="transmembrane region" description="Helical" evidence="7">
    <location>
        <begin position="138"/>
        <end position="159"/>
    </location>
</feature>
<keyword evidence="5 7" id="KW-1133">Transmembrane helix</keyword>
<evidence type="ECO:0000256" key="6">
    <source>
        <dbReference type="ARBA" id="ARBA00023136"/>
    </source>
</evidence>
<dbReference type="InterPro" id="IPR044049">
    <property type="entry name" value="EccD_transm"/>
</dbReference>
<evidence type="ECO:0000256" key="2">
    <source>
        <dbReference type="ARBA" id="ARBA00006162"/>
    </source>
</evidence>
<feature type="transmembrane region" description="Helical" evidence="7">
    <location>
        <begin position="315"/>
        <end position="332"/>
    </location>
</feature>
<name>A0A918GWB8_STRGD</name>
<dbReference type="NCBIfam" id="TIGR03920">
    <property type="entry name" value="T7SS_EccD"/>
    <property type="match status" value="1"/>
</dbReference>
<proteinExistence type="inferred from homology"/>
<evidence type="ECO:0000256" key="4">
    <source>
        <dbReference type="ARBA" id="ARBA00022692"/>
    </source>
</evidence>
<accession>A0A918GWB8</accession>
<feature type="domain" description="EccD-like transmembrane" evidence="8">
    <location>
        <begin position="109"/>
        <end position="451"/>
    </location>
</feature>
<keyword evidence="4 7" id="KW-0812">Transmembrane</keyword>
<keyword evidence="3" id="KW-1003">Cell membrane</keyword>
<comment type="subcellular location">
    <subcellularLocation>
        <location evidence="1">Cell membrane</location>
        <topology evidence="1">Multi-pass membrane protein</topology>
    </subcellularLocation>
</comment>
<keyword evidence="6 7" id="KW-0472">Membrane</keyword>
<sequence length="454" mass="45912">MTIRAPEKTIDLAVPSDIPLADLLPVVVGHAGGQLEEAGLEHGGWVLQRIGGEPLDPEGTPDSLDLRDGEVLLLRPEAEALPPVRFDSLVDAVSGTVRDLPHAWSPAVSRWTLRLMTTVTLLGCLAVLALPGDTTSRAALTAGAALLAMAGAGAAARMLDDPPGGVLLGLVSCAFLGLAGVLAVGDPWSAPHSHVRTGAQLLAGSVAAGAGTALALTVVSVFAVAFAAAAVVCVAGVVGGVLMVTVEVPFSSAAGGVAVAAVVFGAFVPRLSFSLAGLRLPPLPTTADQLQEGIEPHAGQDVAARAAATDHWMSALYLGVGAVCAGCLAGLARHPEPPELATCALLALLLFLHGRSLGTAWQRLALAVPALLGPLLAAAGLAARWDGTGRLVVAAALLLSAAALAVISWTAPGRRLLPHWGRAGDLLQSVTAFALLPVVLWTFGVYQILRSANG</sequence>
<evidence type="ECO:0000256" key="7">
    <source>
        <dbReference type="SAM" id="Phobius"/>
    </source>
</evidence>
<gene>
    <name evidence="9" type="ORF">GCM10010238_67760</name>
</gene>
<feature type="transmembrane region" description="Helical" evidence="7">
    <location>
        <begin position="391"/>
        <end position="409"/>
    </location>
</feature>
<dbReference type="PIRSF" id="PIRSF017804">
    <property type="entry name" value="Secretion_EccD1"/>
    <property type="match status" value="1"/>
</dbReference>
<comment type="caution">
    <text evidence="9">The sequence shown here is derived from an EMBL/GenBank/DDBJ whole genome shotgun (WGS) entry which is preliminary data.</text>
</comment>
<dbReference type="InterPro" id="IPR006707">
    <property type="entry name" value="T7SS_EccD"/>
</dbReference>
<feature type="transmembrane region" description="Helical" evidence="7">
    <location>
        <begin position="166"/>
        <end position="185"/>
    </location>
</feature>
<dbReference type="EMBL" id="BMSL01000040">
    <property type="protein sequence ID" value="GGS69685.1"/>
    <property type="molecule type" value="Genomic_DNA"/>
</dbReference>